<dbReference type="Pfam" id="PF13464">
    <property type="entry name" value="RodZ_C"/>
    <property type="match status" value="1"/>
</dbReference>
<dbReference type="EMBL" id="DSPX01000019">
    <property type="protein sequence ID" value="HGF99536.1"/>
    <property type="molecule type" value="Genomic_DNA"/>
</dbReference>
<evidence type="ECO:0000259" key="3">
    <source>
        <dbReference type="Pfam" id="PF13464"/>
    </source>
</evidence>
<dbReference type="PANTHER" id="PTHR34475:SF1">
    <property type="entry name" value="CYTOSKELETON PROTEIN RODZ"/>
    <property type="match status" value="1"/>
</dbReference>
<proteinExistence type="predicted"/>
<dbReference type="InterPro" id="IPR050400">
    <property type="entry name" value="Bact_Cytoskel_RodZ"/>
</dbReference>
<reference evidence="4" key="1">
    <citation type="journal article" date="2020" name="mSystems">
        <title>Genome- and Community-Level Interaction Insights into Carbon Utilization and Element Cycling Functions of Hydrothermarchaeota in Hydrothermal Sediment.</title>
        <authorList>
            <person name="Zhou Z."/>
            <person name="Liu Y."/>
            <person name="Xu W."/>
            <person name="Pan J."/>
            <person name="Luo Z.H."/>
            <person name="Li M."/>
        </authorList>
    </citation>
    <scope>NUCLEOTIDE SEQUENCE [LARGE SCALE GENOMIC DNA]</scope>
    <source>
        <strain evidence="4">SpSt-374</strain>
    </source>
</reference>
<organism evidence="4">
    <name type="scientific">Planktothricoides sp. SpSt-374</name>
    <dbReference type="NCBI Taxonomy" id="2282167"/>
    <lineage>
        <taxon>Bacteria</taxon>
        <taxon>Bacillati</taxon>
        <taxon>Cyanobacteriota</taxon>
        <taxon>Cyanophyceae</taxon>
        <taxon>Oscillatoriophycideae</taxon>
        <taxon>Oscillatoriales</taxon>
        <taxon>Oscillatoriaceae</taxon>
        <taxon>Planktothricoides</taxon>
    </lineage>
</organism>
<evidence type="ECO:0000256" key="1">
    <source>
        <dbReference type="SAM" id="MobiDB-lite"/>
    </source>
</evidence>
<dbReference type="InterPro" id="IPR025194">
    <property type="entry name" value="RodZ-like_C"/>
</dbReference>
<gene>
    <name evidence="4" type="ORF">ENR15_02405</name>
</gene>
<dbReference type="AlphaFoldDB" id="A0A7C3VHH4"/>
<keyword evidence="2" id="KW-0472">Membrane</keyword>
<feature type="domain" description="Cytoskeleton protein RodZ-like C-terminal" evidence="3">
    <location>
        <begin position="198"/>
        <end position="261"/>
    </location>
</feature>
<evidence type="ECO:0000256" key="2">
    <source>
        <dbReference type="SAM" id="Phobius"/>
    </source>
</evidence>
<protein>
    <submittedName>
        <fullName evidence="4">Helix-turn-helix domain-containing protein</fullName>
    </submittedName>
</protein>
<dbReference type="PANTHER" id="PTHR34475">
    <property type="match status" value="1"/>
</dbReference>
<dbReference type="InterPro" id="IPR010982">
    <property type="entry name" value="Lambda_DNA-bd_dom_sf"/>
</dbReference>
<evidence type="ECO:0000313" key="4">
    <source>
        <dbReference type="EMBL" id="HGF99536.1"/>
    </source>
</evidence>
<dbReference type="GO" id="GO:0003677">
    <property type="term" value="F:DNA binding"/>
    <property type="evidence" value="ECO:0007669"/>
    <property type="project" value="InterPro"/>
</dbReference>
<dbReference type="Pfam" id="PF13413">
    <property type="entry name" value="HTH_25"/>
    <property type="match status" value="1"/>
</dbReference>
<dbReference type="Gene3D" id="1.10.260.40">
    <property type="entry name" value="lambda repressor-like DNA-binding domains"/>
    <property type="match status" value="1"/>
</dbReference>
<feature type="transmembrane region" description="Helical" evidence="2">
    <location>
        <begin position="108"/>
        <end position="131"/>
    </location>
</feature>
<accession>A0A7C3VHH4</accession>
<keyword evidence="2" id="KW-0812">Transmembrane</keyword>
<feature type="region of interest" description="Disordered" evidence="1">
    <location>
        <begin position="148"/>
        <end position="186"/>
    </location>
</feature>
<feature type="region of interest" description="Disordered" evidence="1">
    <location>
        <begin position="259"/>
        <end position="284"/>
    </location>
</feature>
<comment type="caution">
    <text evidence="4">The sequence shown here is derived from an EMBL/GenBank/DDBJ whole genome shotgun (WGS) entry which is preliminary data.</text>
</comment>
<name>A0A7C3VHH4_9CYAN</name>
<sequence>MIEKIKNKHIVNFDQERADKLAELGSKLHDLRVEKCLSIDEVAAHTMIRRKQLEAIEEGRLDRLPEPVYIRGFILRFANALGMDGYALAREFPLDQERQQRKFYLGDLLIVFKLRPLHLYLVYVLLIFFSVKGLSQQLSQSALAPVAKQGNVPESPSTPNDLEPGTLPKPAQQNAPGKPVVAQQTLPSEADKPVRVGLTFKEQSWIRIVADGKTEFEGTLPSGTQRTWEANEQVVVLAGNAGGVLLTVNNGQAEPIGLNNGKAQQMGEPDTIQEVTIKAKNPRS</sequence>
<keyword evidence="2" id="KW-1133">Transmembrane helix</keyword>